<comment type="function">
    <text evidence="8">Involved in the biosynthesis of the chorismate, which leads to the biosynthesis of aromatic amino acids. Catalyzes the reversible NADPH linked reduction of 3-dehydroshikimate (DHSA) to yield shikimate (SA).</text>
</comment>
<dbReference type="InterPro" id="IPR036291">
    <property type="entry name" value="NAD(P)-bd_dom_sf"/>
</dbReference>
<dbReference type="HAMAP" id="MF_00222">
    <property type="entry name" value="Shikimate_DH_AroE"/>
    <property type="match status" value="1"/>
</dbReference>
<keyword evidence="4 8" id="KW-0521">NADP</keyword>
<dbReference type="Pfam" id="PF18317">
    <property type="entry name" value="SDH_C"/>
    <property type="match status" value="1"/>
</dbReference>
<feature type="active site" description="Proton acceptor" evidence="8">
    <location>
        <position position="65"/>
    </location>
</feature>
<dbReference type="Pfam" id="PF08501">
    <property type="entry name" value="Shikimate_dh_N"/>
    <property type="match status" value="1"/>
</dbReference>
<evidence type="ECO:0000256" key="8">
    <source>
        <dbReference type="HAMAP-Rule" id="MF_00222"/>
    </source>
</evidence>
<dbReference type="InterPro" id="IPR022893">
    <property type="entry name" value="Shikimate_DH_fam"/>
</dbReference>
<gene>
    <name evidence="8 12" type="primary">aroE</name>
    <name evidence="12" type="ORF">tloyanaT_22730</name>
</gene>
<proteinExistence type="inferred from homology"/>
<organism evidence="12 13">
    <name type="scientific">Thalassotalea loyana</name>
    <dbReference type="NCBI Taxonomy" id="280483"/>
    <lineage>
        <taxon>Bacteria</taxon>
        <taxon>Pseudomonadati</taxon>
        <taxon>Pseudomonadota</taxon>
        <taxon>Gammaproteobacteria</taxon>
        <taxon>Alteromonadales</taxon>
        <taxon>Colwelliaceae</taxon>
        <taxon>Thalassotalea</taxon>
    </lineage>
</organism>
<name>A0ABQ6HGZ9_9GAMM</name>
<dbReference type="RefSeq" id="WP_284298657.1">
    <property type="nucleotide sequence ID" value="NZ_BSSV01000005.1"/>
</dbReference>
<feature type="binding site" evidence="8">
    <location>
        <begin position="149"/>
        <end position="154"/>
    </location>
    <ligand>
        <name>NADP(+)</name>
        <dbReference type="ChEBI" id="CHEBI:58349"/>
    </ligand>
</feature>
<evidence type="ECO:0000256" key="4">
    <source>
        <dbReference type="ARBA" id="ARBA00022857"/>
    </source>
</evidence>
<evidence type="ECO:0000256" key="2">
    <source>
        <dbReference type="ARBA" id="ARBA00012962"/>
    </source>
</evidence>
<feature type="domain" description="Quinate/shikimate 5-dehydrogenase/glutamyl-tRNA reductase" evidence="9">
    <location>
        <begin position="113"/>
        <end position="189"/>
    </location>
</feature>
<dbReference type="Proteomes" id="UP001157134">
    <property type="component" value="Unassembled WGS sequence"/>
</dbReference>
<reference evidence="12 13" key="1">
    <citation type="submission" date="2023-03" db="EMBL/GenBank/DDBJ databases">
        <title>Thalassotalea loyana LMG 22536T draft genome sequence.</title>
        <authorList>
            <person name="Sawabe T."/>
        </authorList>
    </citation>
    <scope>NUCLEOTIDE SEQUENCE [LARGE SCALE GENOMIC DNA]</scope>
    <source>
        <strain evidence="12 13">LMG 22536</strain>
    </source>
</reference>
<dbReference type="SUPFAM" id="SSF53223">
    <property type="entry name" value="Aminoacid dehydrogenase-like, N-terminal domain"/>
    <property type="match status" value="1"/>
</dbReference>
<dbReference type="EMBL" id="BSSV01000005">
    <property type="protein sequence ID" value="GLX86020.1"/>
    <property type="molecule type" value="Genomic_DNA"/>
</dbReference>
<dbReference type="NCBIfam" id="NF001310">
    <property type="entry name" value="PRK00258.1-2"/>
    <property type="match status" value="1"/>
</dbReference>
<comment type="caution">
    <text evidence="12">The sequence shown here is derived from an EMBL/GenBank/DDBJ whole genome shotgun (WGS) entry which is preliminary data.</text>
</comment>
<dbReference type="PANTHER" id="PTHR21089:SF1">
    <property type="entry name" value="BIFUNCTIONAL 3-DEHYDROQUINATE DEHYDRATASE_SHIKIMATE DEHYDROGENASE, CHLOROPLASTIC"/>
    <property type="match status" value="1"/>
</dbReference>
<dbReference type="InterPro" id="IPR006151">
    <property type="entry name" value="Shikm_DH/Glu-tRNA_Rdtase"/>
</dbReference>
<dbReference type="InterPro" id="IPR046346">
    <property type="entry name" value="Aminoacid_DH-like_N_sf"/>
</dbReference>
<keyword evidence="5 8" id="KW-0560">Oxidoreductase</keyword>
<dbReference type="CDD" id="cd01065">
    <property type="entry name" value="NAD_bind_Shikimate_DH"/>
    <property type="match status" value="1"/>
</dbReference>
<feature type="domain" description="SDH C-terminal" evidence="11">
    <location>
        <begin position="236"/>
        <end position="266"/>
    </location>
</feature>
<comment type="similarity">
    <text evidence="8">Belongs to the shikimate dehydrogenase family.</text>
</comment>
<feature type="binding site" evidence="8">
    <location>
        <begin position="125"/>
        <end position="129"/>
    </location>
    <ligand>
        <name>NADP(+)</name>
        <dbReference type="ChEBI" id="CHEBI:58349"/>
    </ligand>
</feature>
<protein>
    <recommendedName>
        <fullName evidence="2 8">Shikimate dehydrogenase (NADP(+))</fullName>
        <shortName evidence="8">SDH</shortName>
        <ecNumber evidence="2 8">1.1.1.25</ecNumber>
    </recommendedName>
</protein>
<feature type="binding site" evidence="8">
    <location>
        <position position="77"/>
    </location>
    <ligand>
        <name>NADP(+)</name>
        <dbReference type="ChEBI" id="CHEBI:58349"/>
    </ligand>
</feature>
<sequence>MDQYFVVGNPIKQSKSPTIHQLFAQQTKQQLNYDKHLIEQGDFYQTIMQFKNDNIKGVNVTAPFKEEAFELCDELSEFAAKAGAVNTLIIDGDKIKGDNTDGVGLVNDLLNNQVPLKGKRILILGAGGAAKGVVAPILEHQPSQLIIANRTLKRAQDIASQYPDNIINVVTFDQLEDMSVDVVINATSAGLNGQSLPVPASIITTSVICYDMTYGKELTPFLNFAKQAGSENLIDGLGMLVGQAAQSFYLWRGVMPNVNQVVATLRAQM</sequence>
<dbReference type="Gene3D" id="3.40.50.10860">
    <property type="entry name" value="Leucine Dehydrogenase, chain A, domain 1"/>
    <property type="match status" value="1"/>
</dbReference>
<dbReference type="NCBIfam" id="TIGR00507">
    <property type="entry name" value="aroE"/>
    <property type="match status" value="1"/>
</dbReference>
<dbReference type="EC" id="1.1.1.25" evidence="2 8"/>
<comment type="pathway">
    <text evidence="1 8">Metabolic intermediate biosynthesis; chorismate biosynthesis; chorismate from D-erythrose 4-phosphate and phosphoenolpyruvate: step 4/7.</text>
</comment>
<accession>A0ABQ6HGZ9</accession>
<feature type="binding site" evidence="8">
    <location>
        <position position="86"/>
    </location>
    <ligand>
        <name>shikimate</name>
        <dbReference type="ChEBI" id="CHEBI:36208"/>
    </ligand>
</feature>
<feature type="binding site" evidence="8">
    <location>
        <position position="243"/>
    </location>
    <ligand>
        <name>shikimate</name>
        <dbReference type="ChEBI" id="CHEBI:36208"/>
    </ligand>
</feature>
<dbReference type="PANTHER" id="PTHR21089">
    <property type="entry name" value="SHIKIMATE DEHYDROGENASE"/>
    <property type="match status" value="1"/>
</dbReference>
<evidence type="ECO:0000256" key="6">
    <source>
        <dbReference type="ARBA" id="ARBA00023141"/>
    </source>
</evidence>
<dbReference type="InterPro" id="IPR041121">
    <property type="entry name" value="SDH_C"/>
</dbReference>
<evidence type="ECO:0000256" key="5">
    <source>
        <dbReference type="ARBA" id="ARBA00023002"/>
    </source>
</evidence>
<feature type="binding site" evidence="8">
    <location>
        <position position="212"/>
    </location>
    <ligand>
        <name>NADP(+)</name>
        <dbReference type="ChEBI" id="CHEBI:58349"/>
    </ligand>
</feature>
<evidence type="ECO:0000313" key="13">
    <source>
        <dbReference type="Proteomes" id="UP001157134"/>
    </source>
</evidence>
<feature type="binding site" evidence="8">
    <location>
        <begin position="14"/>
        <end position="16"/>
    </location>
    <ligand>
        <name>shikimate</name>
        <dbReference type="ChEBI" id="CHEBI:36208"/>
    </ligand>
</feature>
<dbReference type="InterPro" id="IPR013708">
    <property type="entry name" value="Shikimate_DH-bd_N"/>
</dbReference>
<keyword evidence="6 8" id="KW-0057">Aromatic amino acid biosynthesis</keyword>
<dbReference type="Gene3D" id="3.40.50.720">
    <property type="entry name" value="NAD(P)-binding Rossmann-like Domain"/>
    <property type="match status" value="1"/>
</dbReference>
<comment type="catalytic activity">
    <reaction evidence="7 8">
        <text>shikimate + NADP(+) = 3-dehydroshikimate + NADPH + H(+)</text>
        <dbReference type="Rhea" id="RHEA:17737"/>
        <dbReference type="ChEBI" id="CHEBI:15378"/>
        <dbReference type="ChEBI" id="CHEBI:16630"/>
        <dbReference type="ChEBI" id="CHEBI:36208"/>
        <dbReference type="ChEBI" id="CHEBI:57783"/>
        <dbReference type="ChEBI" id="CHEBI:58349"/>
        <dbReference type="EC" id="1.1.1.25"/>
    </reaction>
</comment>
<evidence type="ECO:0000256" key="3">
    <source>
        <dbReference type="ARBA" id="ARBA00022605"/>
    </source>
</evidence>
<dbReference type="InterPro" id="IPR011342">
    <property type="entry name" value="Shikimate_DH"/>
</dbReference>
<dbReference type="Pfam" id="PF01488">
    <property type="entry name" value="Shikimate_DH"/>
    <property type="match status" value="1"/>
</dbReference>
<dbReference type="SUPFAM" id="SSF51735">
    <property type="entry name" value="NAD(P)-binding Rossmann-fold domains"/>
    <property type="match status" value="1"/>
</dbReference>
<evidence type="ECO:0000256" key="1">
    <source>
        <dbReference type="ARBA" id="ARBA00004871"/>
    </source>
</evidence>
<feature type="binding site" evidence="8">
    <location>
        <position position="101"/>
    </location>
    <ligand>
        <name>shikimate</name>
        <dbReference type="ChEBI" id="CHEBI:36208"/>
    </ligand>
</feature>
<feature type="binding site" evidence="8">
    <location>
        <position position="236"/>
    </location>
    <ligand>
        <name>NADP(+)</name>
        <dbReference type="ChEBI" id="CHEBI:58349"/>
    </ligand>
</feature>
<keyword evidence="3 8" id="KW-0028">Amino-acid biosynthesis</keyword>
<evidence type="ECO:0000259" key="10">
    <source>
        <dbReference type="Pfam" id="PF08501"/>
    </source>
</evidence>
<feature type="binding site" evidence="8">
    <location>
        <position position="61"/>
    </location>
    <ligand>
        <name>shikimate</name>
        <dbReference type="ChEBI" id="CHEBI:36208"/>
    </ligand>
</feature>
<evidence type="ECO:0000313" key="12">
    <source>
        <dbReference type="EMBL" id="GLX86020.1"/>
    </source>
</evidence>
<feature type="domain" description="Shikimate dehydrogenase substrate binding N-terminal" evidence="10">
    <location>
        <begin position="6"/>
        <end position="88"/>
    </location>
</feature>
<evidence type="ECO:0000259" key="11">
    <source>
        <dbReference type="Pfam" id="PF18317"/>
    </source>
</evidence>
<feature type="binding site" evidence="8">
    <location>
        <position position="214"/>
    </location>
    <ligand>
        <name>shikimate</name>
        <dbReference type="ChEBI" id="CHEBI:36208"/>
    </ligand>
</feature>
<evidence type="ECO:0000256" key="7">
    <source>
        <dbReference type="ARBA" id="ARBA00049442"/>
    </source>
</evidence>
<comment type="subunit">
    <text evidence="8">Homodimer.</text>
</comment>
<evidence type="ECO:0000259" key="9">
    <source>
        <dbReference type="Pfam" id="PF01488"/>
    </source>
</evidence>
<keyword evidence="13" id="KW-1185">Reference proteome</keyword>